<feature type="transmembrane region" description="Helical" evidence="2">
    <location>
        <begin position="21"/>
        <end position="43"/>
    </location>
</feature>
<dbReference type="GO" id="GO:0043107">
    <property type="term" value="P:type IV pilus-dependent motility"/>
    <property type="evidence" value="ECO:0007669"/>
    <property type="project" value="TreeGrafter"/>
</dbReference>
<keyword evidence="2" id="KW-0472">Membrane</keyword>
<keyword evidence="1" id="KW-0175">Coiled coil</keyword>
<reference evidence="4" key="1">
    <citation type="submission" date="2016-10" db="EMBL/GenBank/DDBJ databases">
        <authorList>
            <person name="Varghese N."/>
            <person name="Submissions S."/>
        </authorList>
    </citation>
    <scope>NUCLEOTIDE SEQUENCE [LARGE SCALE GENOMIC DNA]</scope>
    <source>
        <strain evidence="4">DSM 6150</strain>
    </source>
</reference>
<dbReference type="RefSeq" id="WP_091192325.1">
    <property type="nucleotide sequence ID" value="NZ_FOVE01000006.1"/>
</dbReference>
<feature type="coiled-coil region" evidence="1">
    <location>
        <begin position="47"/>
        <end position="91"/>
    </location>
</feature>
<dbReference type="AlphaFoldDB" id="A0A1I4XPF2"/>
<name>A0A1I4XPF2_9NEIS</name>
<keyword evidence="2" id="KW-1133">Transmembrane helix</keyword>
<evidence type="ECO:0000256" key="1">
    <source>
        <dbReference type="SAM" id="Coils"/>
    </source>
</evidence>
<dbReference type="EMBL" id="FOVE01000006">
    <property type="protein sequence ID" value="SFN27682.1"/>
    <property type="molecule type" value="Genomic_DNA"/>
</dbReference>
<dbReference type="PANTHER" id="PTHR40278:SF2">
    <property type="entry name" value="TYPE IV PILUS INNER MEMBRANE COMPONENT PILN"/>
    <property type="match status" value="1"/>
</dbReference>
<evidence type="ECO:0000256" key="2">
    <source>
        <dbReference type="SAM" id="Phobius"/>
    </source>
</evidence>
<keyword evidence="4" id="KW-1185">Reference proteome</keyword>
<dbReference type="InterPro" id="IPR007813">
    <property type="entry name" value="PilN"/>
</dbReference>
<organism evidence="3 4">
    <name type="scientific">Formivibrio citricus</name>
    <dbReference type="NCBI Taxonomy" id="83765"/>
    <lineage>
        <taxon>Bacteria</taxon>
        <taxon>Pseudomonadati</taxon>
        <taxon>Pseudomonadota</taxon>
        <taxon>Betaproteobacteria</taxon>
        <taxon>Neisseriales</taxon>
        <taxon>Chitinibacteraceae</taxon>
        <taxon>Formivibrio</taxon>
    </lineage>
</organism>
<dbReference type="Pfam" id="PF05137">
    <property type="entry name" value="PilN"/>
    <property type="match status" value="1"/>
</dbReference>
<dbReference type="STRING" id="83765.SAMN05660284_01047"/>
<dbReference type="Proteomes" id="UP000242869">
    <property type="component" value="Unassembled WGS sequence"/>
</dbReference>
<dbReference type="InterPro" id="IPR052534">
    <property type="entry name" value="Extracell_DNA_Util/SecSys_Comp"/>
</dbReference>
<accession>A0A1I4XPF2</accession>
<sequence length="206" mass="23010">MIRINLLPHREHKRQARRRRFLSMLVFGFLGAVGVAMLGFTVLTTRIDTQKQRNQFLANENKKLDLEIAEINKLKAEKQALLDRKKVVERLQSNRTESVRILDQLVRQTPEGVYLKEFKQTGDKMVLTGYAQSNARVSAYMRNLNDSPVFEQPLLNETKAATVGNLRLSEFSVQSQTERPAEKASAPAAVAGKASAVAASTAAGKK</sequence>
<dbReference type="OrthoDB" id="5296173at2"/>
<gene>
    <name evidence="3" type="ORF">SAMN05660284_01047</name>
</gene>
<dbReference type="PANTHER" id="PTHR40278">
    <property type="entry name" value="DNA UTILIZATION PROTEIN HOFN"/>
    <property type="match status" value="1"/>
</dbReference>
<keyword evidence="2" id="KW-0812">Transmembrane</keyword>
<evidence type="ECO:0000313" key="4">
    <source>
        <dbReference type="Proteomes" id="UP000242869"/>
    </source>
</evidence>
<evidence type="ECO:0000313" key="3">
    <source>
        <dbReference type="EMBL" id="SFN27682.1"/>
    </source>
</evidence>
<dbReference type="GO" id="GO:0043683">
    <property type="term" value="P:type IV pilus assembly"/>
    <property type="evidence" value="ECO:0007669"/>
    <property type="project" value="TreeGrafter"/>
</dbReference>
<protein>
    <submittedName>
        <fullName evidence="3">Type IV pilus assembly protein PilN</fullName>
    </submittedName>
</protein>
<proteinExistence type="predicted"/>